<dbReference type="Pfam" id="PF14321">
    <property type="entry name" value="DUF4382"/>
    <property type="match status" value="1"/>
</dbReference>
<dbReference type="PANTHER" id="PTHR37494:SF1">
    <property type="entry name" value="STAPHYLOCOCCUS AUREUS SURFACE PROTEIN A"/>
    <property type="match status" value="1"/>
</dbReference>
<dbReference type="Pfam" id="PF05345">
    <property type="entry name" value="He_PIG"/>
    <property type="match status" value="2"/>
</dbReference>
<dbReference type="STRING" id="1217799.DEALK_01080"/>
<dbReference type="EMBL" id="LFDV01000001">
    <property type="protein sequence ID" value="KTB49196.1"/>
    <property type="molecule type" value="Genomic_DNA"/>
</dbReference>
<dbReference type="Gene3D" id="2.60.40.10">
    <property type="entry name" value="Immunoglobulins"/>
    <property type="match status" value="2"/>
</dbReference>
<dbReference type="GO" id="GO:0005509">
    <property type="term" value="F:calcium ion binding"/>
    <property type="evidence" value="ECO:0007669"/>
    <property type="project" value="InterPro"/>
</dbReference>
<evidence type="ECO:0000259" key="2">
    <source>
        <dbReference type="Pfam" id="PF14321"/>
    </source>
</evidence>
<dbReference type="InterPro" id="IPR025491">
    <property type="entry name" value="DUF4382"/>
</dbReference>
<feature type="signal peptide" evidence="1">
    <location>
        <begin position="1"/>
        <end position="24"/>
    </location>
</feature>
<evidence type="ECO:0000313" key="4">
    <source>
        <dbReference type="Proteomes" id="UP000053947"/>
    </source>
</evidence>
<gene>
    <name evidence="3" type="ORF">DEALK_01080</name>
</gene>
<dbReference type="AlphaFoldDB" id="A0A0W0GKV5"/>
<dbReference type="SUPFAM" id="SSF49313">
    <property type="entry name" value="Cadherin-like"/>
    <property type="match status" value="2"/>
</dbReference>
<dbReference type="InterPro" id="IPR015919">
    <property type="entry name" value="Cadherin-like_sf"/>
</dbReference>
<accession>A0A0W0GKV5</accession>
<dbReference type="PANTHER" id="PTHR37494">
    <property type="entry name" value="HEMAGGLUTININ"/>
    <property type="match status" value="1"/>
</dbReference>
<evidence type="ECO:0000256" key="1">
    <source>
        <dbReference type="SAM" id="SignalP"/>
    </source>
</evidence>
<dbReference type="PROSITE" id="PS51257">
    <property type="entry name" value="PROKAR_LIPOPROTEIN"/>
    <property type="match status" value="1"/>
</dbReference>
<dbReference type="GO" id="GO:0016020">
    <property type="term" value="C:membrane"/>
    <property type="evidence" value="ECO:0007669"/>
    <property type="project" value="InterPro"/>
</dbReference>
<comment type="caution">
    <text evidence="3">The sequence shown here is derived from an EMBL/GenBank/DDBJ whole genome shotgun (WGS) entry which is preliminary data.</text>
</comment>
<dbReference type="Proteomes" id="UP000053947">
    <property type="component" value="Unassembled WGS sequence"/>
</dbReference>
<dbReference type="RefSeq" id="WP_058437700.1">
    <property type="nucleotide sequence ID" value="NZ_KQ758903.1"/>
</dbReference>
<proteinExistence type="predicted"/>
<dbReference type="OrthoDB" id="105139at2"/>
<sequence length="385" mass="38716">MKKGIIAKAAGVLATLAVVLAGCAQLGIPTPGDVLGSQPTTGKLEVRVTDAPPQKVITAVNVTVASVEINKSGTAEAEGGWMALDFAGPATFDLLKVQDREQLLAVKDQLEPGKYGQIRLEVTRVTVSFEGESQPVEAKLPSGKLKFIKGFEIAAGQTTVLLFDFIASESIHTAGNSGQVIFQPVIKLSVTQIPGAMEITTPGLPNGMTGQPYTAPMAAMGGTAPYAWSIATGALPAGLAIDAATGAITGTPSAAGLSTFRVRVADSSADAKKAAEKVFTIDIAAAGTIQIVETSLPEGTAGTAYSAPLTALGGTATRTWAVTAGTLPSGLTLDAATGLISGTPSAAGEAAIAVTVTDTTAPTPLTDSQAFLLRVVAAPAPPPAT</sequence>
<keyword evidence="1" id="KW-0732">Signal</keyword>
<reference evidence="3 4" key="1">
    <citation type="submission" date="2015-06" db="EMBL/GenBank/DDBJ databases">
        <title>Genome sequence of the organohalide-respiring Dehalogenimonas alkenigignens type strain (IP3-3T).</title>
        <authorList>
            <person name="Key T.A."/>
            <person name="Richmond D.P."/>
            <person name="Bowman K.S."/>
            <person name="Cho Y.-J."/>
            <person name="Chun J."/>
            <person name="da Costa M.S."/>
            <person name="Rainey F.A."/>
            <person name="Moe W.M."/>
        </authorList>
    </citation>
    <scope>NUCLEOTIDE SEQUENCE [LARGE SCALE GENOMIC DNA]</scope>
    <source>
        <strain evidence="3 4">IP3-3</strain>
    </source>
</reference>
<feature type="domain" description="DUF4382" evidence="2">
    <location>
        <begin position="41"/>
        <end position="184"/>
    </location>
</feature>
<evidence type="ECO:0000313" key="3">
    <source>
        <dbReference type="EMBL" id="KTB49196.1"/>
    </source>
</evidence>
<name>A0A0W0GKV5_9CHLR</name>
<protein>
    <recommendedName>
        <fullName evidence="2">DUF4382 domain-containing protein</fullName>
    </recommendedName>
</protein>
<keyword evidence="4" id="KW-1185">Reference proteome</keyword>
<feature type="chain" id="PRO_5006902704" description="DUF4382 domain-containing protein" evidence="1">
    <location>
        <begin position="25"/>
        <end position="385"/>
    </location>
</feature>
<organism evidence="3 4">
    <name type="scientific">Dehalogenimonas alkenigignens</name>
    <dbReference type="NCBI Taxonomy" id="1217799"/>
    <lineage>
        <taxon>Bacteria</taxon>
        <taxon>Bacillati</taxon>
        <taxon>Chloroflexota</taxon>
        <taxon>Dehalococcoidia</taxon>
        <taxon>Dehalococcoidales</taxon>
        <taxon>Dehalococcoidaceae</taxon>
        <taxon>Dehalogenimonas</taxon>
    </lineage>
</organism>
<dbReference type="InterPro" id="IPR013783">
    <property type="entry name" value="Ig-like_fold"/>
</dbReference>